<dbReference type="InterPro" id="IPR024958">
    <property type="entry name" value="GRASP_PDZ"/>
</dbReference>
<dbReference type="GO" id="GO:0046872">
    <property type="term" value="F:metal ion binding"/>
    <property type="evidence" value="ECO:0007669"/>
    <property type="project" value="UniProtKB-KW"/>
</dbReference>
<dbReference type="RefSeq" id="XP_020034052.1">
    <property type="nucleotide sequence ID" value="XM_020178463.1"/>
</dbReference>
<dbReference type="AlphaFoldDB" id="A0A8B7VR16"/>
<dbReference type="PANTHER" id="PTHR12893:SF2">
    <property type="entry name" value="GOLGI REASSEMBLY-STACKING PROTEIN 1"/>
    <property type="match status" value="1"/>
</dbReference>
<dbReference type="InterPro" id="IPR007583">
    <property type="entry name" value="GRASP55_65"/>
</dbReference>
<feature type="compositionally biased region" description="Polar residues" evidence="10">
    <location>
        <begin position="383"/>
        <end position="395"/>
    </location>
</feature>
<evidence type="ECO:0000256" key="7">
    <source>
        <dbReference type="ARBA" id="ARBA00023136"/>
    </source>
</evidence>
<dbReference type="PROSITE" id="PS51865">
    <property type="entry name" value="PDZ_GRASP"/>
    <property type="match status" value="2"/>
</dbReference>
<dbReference type="SUPFAM" id="SSF50156">
    <property type="entry name" value="PDZ domain-like"/>
    <property type="match status" value="2"/>
</dbReference>
<keyword evidence="3" id="KW-0597">Phosphoprotein</keyword>
<evidence type="ECO:0000256" key="5">
    <source>
        <dbReference type="ARBA" id="ARBA00022737"/>
    </source>
</evidence>
<comment type="similarity">
    <text evidence="2">Belongs to the GORASP family.</text>
</comment>
<keyword evidence="7" id="KW-0472">Membrane</keyword>
<evidence type="ECO:0000256" key="4">
    <source>
        <dbReference type="ARBA" id="ARBA00022707"/>
    </source>
</evidence>
<feature type="compositionally biased region" description="Pro residues" evidence="10">
    <location>
        <begin position="229"/>
        <end position="244"/>
    </location>
</feature>
<dbReference type="CTD" id="64689"/>
<evidence type="ECO:0000259" key="11">
    <source>
        <dbReference type="PROSITE" id="PS51865"/>
    </source>
</evidence>
<evidence type="ECO:0000313" key="12">
    <source>
        <dbReference type="RefSeq" id="XP_020034052.1"/>
    </source>
</evidence>
<sequence>MGLGASAEQPAGGAEGFHLHGVQENSPAQQAGLEPYFDFIITIGHSRLNKENDTLKALLKANVEKPVKLEVFNMKTMKVREVEVVPSNMWGGQGLLGASVRFCSFRRASEHVWHVLDVEPSSPAALAGLCPYTDYVVGSDQILQESEDFFSLIESHEGKPLKLMVYNSESDSCREVTVTPNAAWGGEGSLGCGVGYGYLHRIPTQPHNHRKKLPGALPPGTSPLDALPPDSPLPDASPPRPTPQDSPGLEMSSRQSDYMEALLQVPGSFIEGQLPGSGSPSHSAPDLGELPCSTEIPLQPPPPVQRVMDPGEATWSGSEFEVSFPDSPGAQAQLDHLPQLTLPDSLTSAASPEDGLSAELLEAQAEEELESTRSPAVEGPASQAENSTPELHSGL</sequence>
<gene>
    <name evidence="12" type="primary">Gorasp1</name>
</gene>
<proteinExistence type="inferred from homology"/>
<dbReference type="GO" id="GO:0000139">
    <property type="term" value="C:Golgi membrane"/>
    <property type="evidence" value="ECO:0007669"/>
    <property type="project" value="UniProtKB-SubCell"/>
</dbReference>
<feature type="binding site" evidence="9">
    <location>
        <position position="18"/>
    </location>
    <ligand>
        <name>Zn(2+)</name>
        <dbReference type="ChEBI" id="CHEBI:29105"/>
    </ligand>
</feature>
<dbReference type="Pfam" id="PF04495">
    <property type="entry name" value="GRASP55_65"/>
    <property type="match status" value="1"/>
</dbReference>
<evidence type="ECO:0000256" key="8">
    <source>
        <dbReference type="ARBA" id="ARBA00023288"/>
    </source>
</evidence>
<dbReference type="OrthoDB" id="3318at2759"/>
<organism evidence="12">
    <name type="scientific">Castor canadensis</name>
    <name type="common">American beaver</name>
    <dbReference type="NCBI Taxonomy" id="51338"/>
    <lineage>
        <taxon>Eukaryota</taxon>
        <taxon>Metazoa</taxon>
        <taxon>Chordata</taxon>
        <taxon>Craniata</taxon>
        <taxon>Vertebrata</taxon>
        <taxon>Euteleostomi</taxon>
        <taxon>Mammalia</taxon>
        <taxon>Eutheria</taxon>
        <taxon>Euarchontoglires</taxon>
        <taxon>Glires</taxon>
        <taxon>Rodentia</taxon>
        <taxon>Castorimorpha</taxon>
        <taxon>Castoridae</taxon>
        <taxon>Castor</taxon>
    </lineage>
</organism>
<feature type="binding site" evidence="9">
    <location>
        <position position="20"/>
    </location>
    <ligand>
        <name>Zn(2+)</name>
        <dbReference type="ChEBI" id="CHEBI:29105"/>
    </ligand>
</feature>
<evidence type="ECO:0000256" key="9">
    <source>
        <dbReference type="PIRSR" id="PIRSR607583-1"/>
    </source>
</evidence>
<dbReference type="GO" id="GO:0007030">
    <property type="term" value="P:Golgi organization"/>
    <property type="evidence" value="ECO:0007669"/>
    <property type="project" value="TreeGrafter"/>
</dbReference>
<feature type="region of interest" description="Disordered" evidence="10">
    <location>
        <begin position="269"/>
        <end position="395"/>
    </location>
</feature>
<reference evidence="12" key="1">
    <citation type="submission" date="2025-08" db="UniProtKB">
        <authorList>
            <consortium name="RefSeq"/>
        </authorList>
    </citation>
    <scope>IDENTIFICATION</scope>
    <source>
        <tissue evidence="12">Leukocyte</tissue>
    </source>
</reference>
<feature type="region of interest" description="Disordered" evidence="10">
    <location>
        <begin position="203"/>
        <end position="253"/>
    </location>
</feature>
<dbReference type="FunFam" id="2.30.42.10:FF:000056">
    <property type="entry name" value="Golgi reassembly-stacking protein 2 isoform 1"/>
    <property type="match status" value="1"/>
</dbReference>
<keyword evidence="9" id="KW-0479">Metal-binding</keyword>
<comment type="subcellular location">
    <subcellularLocation>
        <location evidence="1">Golgi apparatus membrane</location>
    </subcellularLocation>
</comment>
<evidence type="ECO:0000256" key="1">
    <source>
        <dbReference type="ARBA" id="ARBA00004394"/>
    </source>
</evidence>
<dbReference type="PANTHER" id="PTHR12893">
    <property type="entry name" value="GOLGI REASSEMBLY STACKING PROTEIN GRASP"/>
    <property type="match status" value="1"/>
</dbReference>
<keyword evidence="4" id="KW-0519">Myristate</keyword>
<keyword evidence="8" id="KW-0449">Lipoprotein</keyword>
<dbReference type="Gene3D" id="2.30.42.10">
    <property type="match status" value="2"/>
</dbReference>
<feature type="domain" description="PDZ GRASP-type" evidence="11">
    <location>
        <begin position="111"/>
        <end position="199"/>
    </location>
</feature>
<evidence type="ECO:0000256" key="6">
    <source>
        <dbReference type="ARBA" id="ARBA00023034"/>
    </source>
</evidence>
<dbReference type="InterPro" id="IPR036034">
    <property type="entry name" value="PDZ_sf"/>
</dbReference>
<evidence type="ECO:0000256" key="10">
    <source>
        <dbReference type="SAM" id="MobiDB-lite"/>
    </source>
</evidence>
<keyword evidence="5" id="KW-0677">Repeat</keyword>
<evidence type="ECO:0000256" key="2">
    <source>
        <dbReference type="ARBA" id="ARBA00007144"/>
    </source>
</evidence>
<feature type="domain" description="PDZ GRASP-type" evidence="11">
    <location>
        <begin position="15"/>
        <end position="105"/>
    </location>
</feature>
<dbReference type="FunFam" id="2.30.42.10:FF:000026">
    <property type="entry name" value="Golgi reassembly stacking protein 2"/>
    <property type="match status" value="1"/>
</dbReference>
<keyword evidence="9" id="KW-0862">Zinc</keyword>
<name>A0A8B7VR16_CASCN</name>
<keyword evidence="6" id="KW-0333">Golgi apparatus</keyword>
<evidence type="ECO:0000256" key="3">
    <source>
        <dbReference type="ARBA" id="ARBA00022553"/>
    </source>
</evidence>
<feature type="binding site" evidence="9">
    <location>
        <position position="103"/>
    </location>
    <ligand>
        <name>Zn(2+)</name>
        <dbReference type="ChEBI" id="CHEBI:29105"/>
    </ligand>
</feature>
<accession>A0A8B7VR16</accession>
<protein>
    <submittedName>
        <fullName evidence="12">Golgi reassembly-stacking protein 1 isoform X2</fullName>
    </submittedName>
</protein>